<comment type="caution">
    <text evidence="1">The sequence shown here is derived from an EMBL/GenBank/DDBJ whole genome shotgun (WGS) entry which is preliminary data.</text>
</comment>
<dbReference type="EMBL" id="AMZH03009461">
    <property type="protein sequence ID" value="RRT56799.1"/>
    <property type="molecule type" value="Genomic_DNA"/>
</dbReference>
<evidence type="ECO:0000313" key="1">
    <source>
        <dbReference type="EMBL" id="RRT56799.1"/>
    </source>
</evidence>
<dbReference type="AlphaFoldDB" id="A0A426YYJ1"/>
<accession>A0A426YYJ1</accession>
<protein>
    <submittedName>
        <fullName evidence="1">Uncharacterized protein</fullName>
    </submittedName>
</protein>
<reference evidence="1 2" key="1">
    <citation type="journal article" date="2014" name="Agronomy (Basel)">
        <title>A Draft Genome Sequence for Ensete ventricosum, the Drought-Tolerant Tree Against Hunger.</title>
        <authorList>
            <person name="Harrison J."/>
            <person name="Moore K.A."/>
            <person name="Paszkiewicz K."/>
            <person name="Jones T."/>
            <person name="Grant M."/>
            <person name="Ambacheew D."/>
            <person name="Muzemil S."/>
            <person name="Studholme D.J."/>
        </authorList>
    </citation>
    <scope>NUCLEOTIDE SEQUENCE [LARGE SCALE GENOMIC DNA]</scope>
</reference>
<proteinExistence type="predicted"/>
<sequence length="118" mass="13103">MGQEAINVLVNPTLSGLICAGLSKVPLSTTTRFLLLSFKDVEEDLVARGVLGLPMELSHGFWSEDDKLGLPQMLHKPKIYGVNHSSSSLSVSHYNELQVYLRQLDVVVFRERGRYSSA</sequence>
<gene>
    <name evidence="1" type="ORF">B296_00047633</name>
</gene>
<dbReference type="Proteomes" id="UP000287651">
    <property type="component" value="Unassembled WGS sequence"/>
</dbReference>
<organism evidence="1 2">
    <name type="scientific">Ensete ventricosum</name>
    <name type="common">Abyssinian banana</name>
    <name type="synonym">Musa ensete</name>
    <dbReference type="NCBI Taxonomy" id="4639"/>
    <lineage>
        <taxon>Eukaryota</taxon>
        <taxon>Viridiplantae</taxon>
        <taxon>Streptophyta</taxon>
        <taxon>Embryophyta</taxon>
        <taxon>Tracheophyta</taxon>
        <taxon>Spermatophyta</taxon>
        <taxon>Magnoliopsida</taxon>
        <taxon>Liliopsida</taxon>
        <taxon>Zingiberales</taxon>
        <taxon>Musaceae</taxon>
        <taxon>Ensete</taxon>
    </lineage>
</organism>
<name>A0A426YYJ1_ENSVE</name>
<evidence type="ECO:0000313" key="2">
    <source>
        <dbReference type="Proteomes" id="UP000287651"/>
    </source>
</evidence>